<gene>
    <name evidence="1" type="ORF">LCGC14_3057910</name>
</gene>
<dbReference type="AlphaFoldDB" id="A0A0F8X815"/>
<name>A0A0F8X815_9ZZZZ</name>
<protein>
    <submittedName>
        <fullName evidence="1">Uncharacterized protein</fullName>
    </submittedName>
</protein>
<sequence>KANEKAIKDGNNSAMIVAVQAMAAGDPNSEKLILGFSNRDGASAKDYLQLVDYTGRLIRPDKRGAIPAHLPSILQRLNLDQSEWMENTTHFERDFYRKFGQRRQHLNRTG</sequence>
<comment type="caution">
    <text evidence="1">The sequence shown here is derived from an EMBL/GenBank/DDBJ whole genome shotgun (WGS) entry which is preliminary data.</text>
</comment>
<proteinExistence type="predicted"/>
<reference evidence="1" key="1">
    <citation type="journal article" date="2015" name="Nature">
        <title>Complex archaea that bridge the gap between prokaryotes and eukaryotes.</title>
        <authorList>
            <person name="Spang A."/>
            <person name="Saw J.H."/>
            <person name="Jorgensen S.L."/>
            <person name="Zaremba-Niedzwiedzka K."/>
            <person name="Martijn J."/>
            <person name="Lind A.E."/>
            <person name="van Eijk R."/>
            <person name="Schleper C."/>
            <person name="Guy L."/>
            <person name="Ettema T.J."/>
        </authorList>
    </citation>
    <scope>NUCLEOTIDE SEQUENCE</scope>
</reference>
<evidence type="ECO:0000313" key="1">
    <source>
        <dbReference type="EMBL" id="KKK57100.1"/>
    </source>
</evidence>
<dbReference type="EMBL" id="LAZR01064656">
    <property type="protein sequence ID" value="KKK57100.1"/>
    <property type="molecule type" value="Genomic_DNA"/>
</dbReference>
<accession>A0A0F8X815</accession>
<organism evidence="1">
    <name type="scientific">marine sediment metagenome</name>
    <dbReference type="NCBI Taxonomy" id="412755"/>
    <lineage>
        <taxon>unclassified sequences</taxon>
        <taxon>metagenomes</taxon>
        <taxon>ecological metagenomes</taxon>
    </lineage>
</organism>
<feature type="non-terminal residue" evidence="1">
    <location>
        <position position="1"/>
    </location>
</feature>